<keyword evidence="3 12" id="KW-0813">Transport</keyword>
<accession>A0A480AK49</accession>
<evidence type="ECO:0000256" key="6">
    <source>
        <dbReference type="ARBA" id="ARBA00022729"/>
    </source>
</evidence>
<dbReference type="InterPro" id="IPR037066">
    <property type="entry name" value="Plug_dom_sf"/>
</dbReference>
<evidence type="ECO:0000256" key="10">
    <source>
        <dbReference type="ARBA" id="ARBA00023170"/>
    </source>
</evidence>
<evidence type="ECO:0000256" key="5">
    <source>
        <dbReference type="ARBA" id="ARBA00022692"/>
    </source>
</evidence>
<dbReference type="PANTHER" id="PTHR30069">
    <property type="entry name" value="TONB-DEPENDENT OUTER MEMBRANE RECEPTOR"/>
    <property type="match status" value="1"/>
</dbReference>
<gene>
    <name evidence="17" type="ORF">AQPW35_04770</name>
</gene>
<evidence type="ECO:0000256" key="8">
    <source>
        <dbReference type="ARBA" id="ARBA00023077"/>
    </source>
</evidence>
<evidence type="ECO:0000259" key="16">
    <source>
        <dbReference type="Pfam" id="PF07715"/>
    </source>
</evidence>
<evidence type="ECO:0000313" key="18">
    <source>
        <dbReference type="Proteomes" id="UP000301751"/>
    </source>
</evidence>
<reference evidence="18" key="1">
    <citation type="submission" date="2019-03" db="EMBL/GenBank/DDBJ databases">
        <title>Aquabacterium pictum sp.nov., the first bacteriochlorophyll a-containing freshwater bacterium in the genus Aquabacterium of the class Betaproteobacteria.</title>
        <authorList>
            <person name="Hirose S."/>
            <person name="Tank M."/>
            <person name="Hara E."/>
            <person name="Tamaki H."/>
            <person name="Takaichi S."/>
            <person name="Haruta S."/>
            <person name="Hanada S."/>
        </authorList>
    </citation>
    <scope>NUCLEOTIDE SEQUENCE [LARGE SCALE GENOMIC DNA]</scope>
    <source>
        <strain evidence="18">W35</strain>
    </source>
</reference>
<evidence type="ECO:0000256" key="14">
    <source>
        <dbReference type="SAM" id="SignalP"/>
    </source>
</evidence>
<dbReference type="InterPro" id="IPR012910">
    <property type="entry name" value="Plug_dom"/>
</dbReference>
<protein>
    <submittedName>
        <fullName evidence="17">Outer membrane protein</fullName>
    </submittedName>
</protein>
<organism evidence="17 18">
    <name type="scientific">Pseudaquabacterium pictum</name>
    <dbReference type="NCBI Taxonomy" id="2315236"/>
    <lineage>
        <taxon>Bacteria</taxon>
        <taxon>Pseudomonadati</taxon>
        <taxon>Pseudomonadota</taxon>
        <taxon>Betaproteobacteria</taxon>
        <taxon>Burkholderiales</taxon>
        <taxon>Sphaerotilaceae</taxon>
        <taxon>Pseudaquabacterium</taxon>
    </lineage>
</organism>
<evidence type="ECO:0000256" key="12">
    <source>
        <dbReference type="PROSITE-ProRule" id="PRU01360"/>
    </source>
</evidence>
<keyword evidence="4 12" id="KW-1134">Transmembrane beta strand</keyword>
<keyword evidence="10" id="KW-0675">Receptor</keyword>
<dbReference type="PROSITE" id="PS52016">
    <property type="entry name" value="TONB_DEPENDENT_REC_3"/>
    <property type="match status" value="1"/>
</dbReference>
<keyword evidence="18" id="KW-1185">Reference proteome</keyword>
<comment type="caution">
    <text evidence="17">The sequence shown here is derived from an EMBL/GenBank/DDBJ whole genome shotgun (WGS) entry which is preliminary data.</text>
</comment>
<evidence type="ECO:0000256" key="1">
    <source>
        <dbReference type="ARBA" id="ARBA00004571"/>
    </source>
</evidence>
<keyword evidence="5 12" id="KW-0812">Transmembrane</keyword>
<keyword evidence="8 13" id="KW-0798">TonB box</keyword>
<evidence type="ECO:0000256" key="7">
    <source>
        <dbReference type="ARBA" id="ARBA00023065"/>
    </source>
</evidence>
<dbReference type="InterPro" id="IPR039426">
    <property type="entry name" value="TonB-dep_rcpt-like"/>
</dbReference>
<comment type="subcellular location">
    <subcellularLocation>
        <location evidence="1 12">Cell outer membrane</location>
        <topology evidence="1 12">Multi-pass membrane protein</topology>
    </subcellularLocation>
</comment>
<dbReference type="GO" id="GO:0015889">
    <property type="term" value="P:cobalamin transport"/>
    <property type="evidence" value="ECO:0007669"/>
    <property type="project" value="TreeGrafter"/>
</dbReference>
<evidence type="ECO:0000313" key="17">
    <source>
        <dbReference type="EMBL" id="GCL61396.1"/>
    </source>
</evidence>
<dbReference type="PANTHER" id="PTHR30069:SF53">
    <property type="entry name" value="COLICIN I RECEPTOR-RELATED"/>
    <property type="match status" value="1"/>
</dbReference>
<proteinExistence type="inferred from homology"/>
<evidence type="ECO:0000256" key="2">
    <source>
        <dbReference type="ARBA" id="ARBA00009810"/>
    </source>
</evidence>
<feature type="signal peptide" evidence="14">
    <location>
        <begin position="1"/>
        <end position="20"/>
    </location>
</feature>
<dbReference type="Proteomes" id="UP000301751">
    <property type="component" value="Unassembled WGS sequence"/>
</dbReference>
<evidence type="ECO:0000256" key="4">
    <source>
        <dbReference type="ARBA" id="ARBA00022452"/>
    </source>
</evidence>
<keyword evidence="9 12" id="KW-0472">Membrane</keyword>
<evidence type="ECO:0000256" key="13">
    <source>
        <dbReference type="RuleBase" id="RU003357"/>
    </source>
</evidence>
<evidence type="ECO:0000256" key="9">
    <source>
        <dbReference type="ARBA" id="ARBA00023136"/>
    </source>
</evidence>
<dbReference type="SUPFAM" id="SSF56935">
    <property type="entry name" value="Porins"/>
    <property type="match status" value="1"/>
</dbReference>
<sequence>MAASLSLLACVPALSQSQPAAQPATVLVAMADPVVVTAARRAQPLSQVLADVSVVDRTAIERSGATSLADLLVQLPGIEMSRNGGPGNTTSVFIRGGESRHVAVYIDGLRVESQSTGGAAWEMLPIEEVDRIEVLRGPAAALYGSDAINGVVQLFTRRGGGPLQAGASLSYGSHATVQARASASGTAGPVDYALSASHGRSDGFNARTTATANPDDDGWRRSGATARIGTQLAPGHRVDLSWLGANLRSQYDSSPAADDTNHHTLRGVNLQWEGAWSASSNTRLQLGQSASTYEARPFFYRTETTLRTVLLQHGLQLGAHHLDLALERREDKLRNPATTYAATLRGARHQDGISLGWRMDIGNHGLQANVRHDRDSEFGSQPTGSLAWGWQLLPAWRLVASAGTAFRAPTLYQRFSEYGNPALEAERSSNLELALRWSAGDSTASATAWRNRVRNLIDFDVPGPCASTDGCYDNVGRARYEGITFAGSTRWAGVALQASATYQEPRNLDLDRQLRRRARVLATLGADGQWGGWGWGVAVRGSGGRFDDAANNQRLGGYVLVDLRLERALLPGLTLEARIDNATDKAYTLARTYATDGRTAQLGLRWALQ</sequence>
<dbReference type="AlphaFoldDB" id="A0A480AK49"/>
<feature type="chain" id="PRO_5019741045" evidence="14">
    <location>
        <begin position="21"/>
        <end position="609"/>
    </location>
</feature>
<keyword evidence="11 12" id="KW-0998">Cell outer membrane</keyword>
<dbReference type="Gene3D" id="2.40.170.20">
    <property type="entry name" value="TonB-dependent receptor, beta-barrel domain"/>
    <property type="match status" value="1"/>
</dbReference>
<dbReference type="Pfam" id="PF00593">
    <property type="entry name" value="TonB_dep_Rec_b-barrel"/>
    <property type="match status" value="1"/>
</dbReference>
<name>A0A480AK49_9BURK</name>
<keyword evidence="7" id="KW-0406">Ion transport</keyword>
<feature type="domain" description="TonB-dependent receptor-like beta-barrel" evidence="15">
    <location>
        <begin position="203"/>
        <end position="581"/>
    </location>
</feature>
<evidence type="ECO:0000256" key="3">
    <source>
        <dbReference type="ARBA" id="ARBA00022448"/>
    </source>
</evidence>
<dbReference type="CDD" id="cd01347">
    <property type="entry name" value="ligand_gated_channel"/>
    <property type="match status" value="1"/>
</dbReference>
<evidence type="ECO:0000256" key="11">
    <source>
        <dbReference type="ARBA" id="ARBA00023237"/>
    </source>
</evidence>
<keyword evidence="6 14" id="KW-0732">Signal</keyword>
<dbReference type="GO" id="GO:0006811">
    <property type="term" value="P:monoatomic ion transport"/>
    <property type="evidence" value="ECO:0007669"/>
    <property type="project" value="UniProtKB-KW"/>
</dbReference>
<dbReference type="EMBL" id="BJCL01000001">
    <property type="protein sequence ID" value="GCL61396.1"/>
    <property type="molecule type" value="Genomic_DNA"/>
</dbReference>
<comment type="similarity">
    <text evidence="2 12 13">Belongs to the TonB-dependent receptor family.</text>
</comment>
<evidence type="ECO:0000259" key="15">
    <source>
        <dbReference type="Pfam" id="PF00593"/>
    </source>
</evidence>
<feature type="domain" description="TonB-dependent receptor plug" evidence="16">
    <location>
        <begin position="46"/>
        <end position="151"/>
    </location>
</feature>
<dbReference type="InterPro" id="IPR036942">
    <property type="entry name" value="Beta-barrel_TonB_sf"/>
</dbReference>
<dbReference type="GO" id="GO:0009279">
    <property type="term" value="C:cell outer membrane"/>
    <property type="evidence" value="ECO:0007669"/>
    <property type="project" value="UniProtKB-SubCell"/>
</dbReference>
<dbReference type="InterPro" id="IPR000531">
    <property type="entry name" value="Beta-barrel_TonB"/>
</dbReference>
<dbReference type="Gene3D" id="2.170.130.10">
    <property type="entry name" value="TonB-dependent receptor, plug domain"/>
    <property type="match status" value="1"/>
</dbReference>
<dbReference type="Pfam" id="PF07715">
    <property type="entry name" value="Plug"/>
    <property type="match status" value="1"/>
</dbReference>